<evidence type="ECO:0000259" key="1">
    <source>
        <dbReference type="Pfam" id="PF00535"/>
    </source>
</evidence>
<dbReference type="OrthoDB" id="9815829at2"/>
<keyword evidence="2" id="KW-0808">Transferase</keyword>
<dbReference type="Gene3D" id="3.90.550.10">
    <property type="entry name" value="Spore Coat Polysaccharide Biosynthesis Protein SpsA, Chain A"/>
    <property type="match status" value="1"/>
</dbReference>
<dbReference type="RefSeq" id="WP_110885299.1">
    <property type="nucleotide sequence ID" value="NZ_QJSX01000002.1"/>
</dbReference>
<sequence length="335" mass="38384">MSIRSFSVIVALHNAERYLTRTLDALRAQTWRDFEVVMVDDGSTDASAEIAARYRDEDPRFTLLRTPNRGISPARNLAVRHSGGDWLAVCDADDTWHPEKLERQAAFIERWNEREHEPIVALGTSGLVINARDVITDVIDVQARPPWRELTRTPPIIVPFLLINSSVVMRRDAFDHVGGYRADYTPTEDTDLWVRLSEVGAVVNLPELLMSYRVHGTNVSEGAYIGMLLNAQRVFVNADRRANGLPEWTRDEYDVALRTDPERFRRVMRTLRHLAHYNKGRIAWDNDRKGRALWSLALSMIVDAPQTMQRVKSSRILRQLVRREPAPTLAPKRSL</sequence>
<dbReference type="PANTHER" id="PTHR22916:SF3">
    <property type="entry name" value="UDP-GLCNAC:BETAGAL BETA-1,3-N-ACETYLGLUCOSAMINYLTRANSFERASE-LIKE PROTEIN 1"/>
    <property type="match status" value="1"/>
</dbReference>
<keyword evidence="3" id="KW-1185">Reference proteome</keyword>
<dbReference type="GO" id="GO:0016758">
    <property type="term" value="F:hexosyltransferase activity"/>
    <property type="evidence" value="ECO:0007669"/>
    <property type="project" value="UniProtKB-ARBA"/>
</dbReference>
<accession>A0A318SAZ5</accession>
<dbReference type="Pfam" id="PF00535">
    <property type="entry name" value="Glycos_transf_2"/>
    <property type="match status" value="1"/>
</dbReference>
<feature type="domain" description="Glycosyltransferase 2-like" evidence="1">
    <location>
        <begin position="7"/>
        <end position="110"/>
    </location>
</feature>
<evidence type="ECO:0000313" key="3">
    <source>
        <dbReference type="Proteomes" id="UP000248326"/>
    </source>
</evidence>
<protein>
    <submittedName>
        <fullName evidence="2">Glycosyltransferase involved in cell wall biosynthesis</fullName>
    </submittedName>
</protein>
<dbReference type="PANTHER" id="PTHR22916">
    <property type="entry name" value="GLYCOSYLTRANSFERASE"/>
    <property type="match status" value="1"/>
</dbReference>
<dbReference type="InterPro" id="IPR001173">
    <property type="entry name" value="Glyco_trans_2-like"/>
</dbReference>
<evidence type="ECO:0000313" key="2">
    <source>
        <dbReference type="EMBL" id="PYE55742.1"/>
    </source>
</evidence>
<comment type="caution">
    <text evidence="2">The sequence shown here is derived from an EMBL/GenBank/DDBJ whole genome shotgun (WGS) entry which is preliminary data.</text>
</comment>
<organism evidence="2 3">
    <name type="scientific">Deinococcus yavapaiensis KR-236</name>
    <dbReference type="NCBI Taxonomy" id="694435"/>
    <lineage>
        <taxon>Bacteria</taxon>
        <taxon>Thermotogati</taxon>
        <taxon>Deinococcota</taxon>
        <taxon>Deinococci</taxon>
        <taxon>Deinococcales</taxon>
        <taxon>Deinococcaceae</taxon>
        <taxon>Deinococcus</taxon>
    </lineage>
</organism>
<name>A0A318SAZ5_9DEIO</name>
<gene>
    <name evidence="2" type="ORF">DES52_102105</name>
</gene>
<reference evidence="2 3" key="1">
    <citation type="submission" date="2018-06" db="EMBL/GenBank/DDBJ databases">
        <title>Genomic Encyclopedia of Type Strains, Phase IV (KMG-IV): sequencing the most valuable type-strain genomes for metagenomic binning, comparative biology and taxonomic classification.</title>
        <authorList>
            <person name="Goeker M."/>
        </authorList>
    </citation>
    <scope>NUCLEOTIDE SEQUENCE [LARGE SCALE GENOMIC DNA]</scope>
    <source>
        <strain evidence="2 3">DSM 18048</strain>
    </source>
</reference>
<dbReference type="AlphaFoldDB" id="A0A318SAZ5"/>
<dbReference type="EMBL" id="QJSX01000002">
    <property type="protein sequence ID" value="PYE55742.1"/>
    <property type="molecule type" value="Genomic_DNA"/>
</dbReference>
<dbReference type="CDD" id="cd00761">
    <property type="entry name" value="Glyco_tranf_GTA_type"/>
    <property type="match status" value="1"/>
</dbReference>
<proteinExistence type="predicted"/>
<dbReference type="SUPFAM" id="SSF53448">
    <property type="entry name" value="Nucleotide-diphospho-sugar transferases"/>
    <property type="match status" value="1"/>
</dbReference>
<dbReference type="InterPro" id="IPR029044">
    <property type="entry name" value="Nucleotide-diphossugar_trans"/>
</dbReference>
<dbReference type="Proteomes" id="UP000248326">
    <property type="component" value="Unassembled WGS sequence"/>
</dbReference>